<accession>A0A0A1SW23</accession>
<reference evidence="1 2" key="1">
    <citation type="journal article" date="2015" name="Genome Announc.">
        <title>Draft Genome Sequence and Gene Annotation of the Entomopathogenic Fungus Verticillium hemipterigenum.</title>
        <authorList>
            <person name="Horn F."/>
            <person name="Habel A."/>
            <person name="Scharf D.H."/>
            <person name="Dworschak J."/>
            <person name="Brakhage A.A."/>
            <person name="Guthke R."/>
            <person name="Hertweck C."/>
            <person name="Linde J."/>
        </authorList>
    </citation>
    <scope>NUCLEOTIDE SEQUENCE [LARGE SCALE GENOMIC DNA]</scope>
</reference>
<gene>
    <name evidence="1" type="ORF">VHEMI04725</name>
</gene>
<dbReference type="HOGENOM" id="CLU_1094936_0_0_1"/>
<name>A0A0A1SW23_9HYPO</name>
<evidence type="ECO:0000313" key="2">
    <source>
        <dbReference type="Proteomes" id="UP000039046"/>
    </source>
</evidence>
<proteinExistence type="predicted"/>
<evidence type="ECO:0000313" key="1">
    <source>
        <dbReference type="EMBL" id="CEJ88444.1"/>
    </source>
</evidence>
<dbReference type="AlphaFoldDB" id="A0A0A1SW23"/>
<sequence>MRWILPDVKGAKVFADCPRCNTKYFLARLTYELRATIKIPCSCIAQELYVSDGEIAGSIAGDGILCTPAKDPLLNSRWLPSTIAKQLKSVPLHIWDKFHGLTIESDLVSISPDEYFIQQGSYVGPEKYVYEKPHAYELAITTDPFVNCYPAQPVSYSVPDLTEALQSLGTWSCRCKDDSSHSGDDAHGGDNIYIYDSPEVHGIIGPIDTFAKDAKDETSSPNSSDSGCGMWDWKPTCIGRIDDEAIMRLYMTLD</sequence>
<protein>
    <submittedName>
        <fullName evidence="1">Uncharacterized protein</fullName>
    </submittedName>
</protein>
<dbReference type="Proteomes" id="UP000039046">
    <property type="component" value="Unassembled WGS sequence"/>
</dbReference>
<dbReference type="EMBL" id="CDHN01000002">
    <property type="protein sequence ID" value="CEJ88444.1"/>
    <property type="molecule type" value="Genomic_DNA"/>
</dbReference>
<keyword evidence="2" id="KW-1185">Reference proteome</keyword>
<organism evidence="1 2">
    <name type="scientific">[Torrubiella] hemipterigena</name>
    <dbReference type="NCBI Taxonomy" id="1531966"/>
    <lineage>
        <taxon>Eukaryota</taxon>
        <taxon>Fungi</taxon>
        <taxon>Dikarya</taxon>
        <taxon>Ascomycota</taxon>
        <taxon>Pezizomycotina</taxon>
        <taxon>Sordariomycetes</taxon>
        <taxon>Hypocreomycetidae</taxon>
        <taxon>Hypocreales</taxon>
        <taxon>Clavicipitaceae</taxon>
        <taxon>Clavicipitaceae incertae sedis</taxon>
        <taxon>'Torrubiella' clade</taxon>
    </lineage>
</organism>